<keyword evidence="3" id="KW-1185">Reference proteome</keyword>
<organism evidence="2 3">
    <name type="scientific">Paspalum notatum var. saurae</name>
    <dbReference type="NCBI Taxonomy" id="547442"/>
    <lineage>
        <taxon>Eukaryota</taxon>
        <taxon>Viridiplantae</taxon>
        <taxon>Streptophyta</taxon>
        <taxon>Embryophyta</taxon>
        <taxon>Tracheophyta</taxon>
        <taxon>Spermatophyta</taxon>
        <taxon>Magnoliopsida</taxon>
        <taxon>Liliopsida</taxon>
        <taxon>Poales</taxon>
        <taxon>Poaceae</taxon>
        <taxon>PACMAD clade</taxon>
        <taxon>Panicoideae</taxon>
        <taxon>Andropogonodae</taxon>
        <taxon>Paspaleae</taxon>
        <taxon>Paspalinae</taxon>
        <taxon>Paspalum</taxon>
    </lineage>
</organism>
<gene>
    <name evidence="2" type="ORF">U9M48_033157</name>
</gene>
<dbReference type="AlphaFoldDB" id="A0AAQ3X616"/>
<protein>
    <submittedName>
        <fullName evidence="2">Uncharacterized protein</fullName>
    </submittedName>
</protein>
<sequence>MTRPPTGASRKAAVPQHHCTGPLARVQPRRPDPCGSWSPRRSVRLDLDASGSGGSRCGEPARPANASIPRHEPTTATPGPSPTNPRVVDSDRGGRWPPLFVMLRRGGVPLPSYLPGDEAEAGRPGALRVGLRATGCGVSFGRRCCSRCERSPLSLGSSLQEYSGYGFCDDGGMMV</sequence>
<evidence type="ECO:0000256" key="1">
    <source>
        <dbReference type="SAM" id="MobiDB-lite"/>
    </source>
</evidence>
<dbReference type="EMBL" id="CP144751">
    <property type="protein sequence ID" value="WVZ86361.1"/>
    <property type="molecule type" value="Genomic_DNA"/>
</dbReference>
<evidence type="ECO:0000313" key="3">
    <source>
        <dbReference type="Proteomes" id="UP001341281"/>
    </source>
</evidence>
<dbReference type="Proteomes" id="UP001341281">
    <property type="component" value="Chromosome 07"/>
</dbReference>
<name>A0AAQ3X616_PASNO</name>
<proteinExistence type="predicted"/>
<accession>A0AAQ3X616</accession>
<reference evidence="2 3" key="1">
    <citation type="submission" date="2024-02" db="EMBL/GenBank/DDBJ databases">
        <title>High-quality chromosome-scale genome assembly of Pensacola bahiagrass (Paspalum notatum Flugge var. saurae).</title>
        <authorList>
            <person name="Vega J.M."/>
            <person name="Podio M."/>
            <person name="Orjuela J."/>
            <person name="Siena L.A."/>
            <person name="Pessino S.C."/>
            <person name="Combes M.C."/>
            <person name="Mariac C."/>
            <person name="Albertini E."/>
            <person name="Pupilli F."/>
            <person name="Ortiz J.P.A."/>
            <person name="Leblanc O."/>
        </authorList>
    </citation>
    <scope>NUCLEOTIDE SEQUENCE [LARGE SCALE GENOMIC DNA]</scope>
    <source>
        <strain evidence="2">R1</strain>
        <tissue evidence="2">Leaf</tissue>
    </source>
</reference>
<feature type="region of interest" description="Disordered" evidence="1">
    <location>
        <begin position="1"/>
        <end position="94"/>
    </location>
</feature>
<evidence type="ECO:0000313" key="2">
    <source>
        <dbReference type="EMBL" id="WVZ86361.1"/>
    </source>
</evidence>